<protein>
    <submittedName>
        <fullName evidence="2">YjbH domain-containing protein</fullName>
    </submittedName>
</protein>
<dbReference type="EMBL" id="CP135445">
    <property type="protein sequence ID" value="WRY35859.1"/>
    <property type="molecule type" value="Genomic_DNA"/>
</dbReference>
<dbReference type="Pfam" id="PF06082">
    <property type="entry name" value="YjbH"/>
    <property type="match status" value="1"/>
</dbReference>
<keyword evidence="1" id="KW-0732">Signal</keyword>
<feature type="signal peptide" evidence="1">
    <location>
        <begin position="1"/>
        <end position="26"/>
    </location>
</feature>
<dbReference type="Proteomes" id="UP001623290">
    <property type="component" value="Plasmid unnamed2"/>
</dbReference>
<organism evidence="2 3">
    <name type="scientific">Thioclava litoralis</name>
    <dbReference type="NCBI Taxonomy" id="3076557"/>
    <lineage>
        <taxon>Bacteria</taxon>
        <taxon>Pseudomonadati</taxon>
        <taxon>Pseudomonadota</taxon>
        <taxon>Alphaproteobacteria</taxon>
        <taxon>Rhodobacterales</taxon>
        <taxon>Paracoccaceae</taxon>
        <taxon>Thioclava</taxon>
    </lineage>
</organism>
<dbReference type="RefSeq" id="WP_330629611.1">
    <property type="nucleotide sequence ID" value="NZ_CP135445.1"/>
</dbReference>
<gene>
    <name evidence="2" type="ORF">RPE78_16690</name>
</gene>
<name>A0ABZ1E700_9RHOB</name>
<proteinExistence type="predicted"/>
<accession>A0ABZ1E700</accession>
<geneLocation type="plasmid" evidence="2 3">
    <name>unnamed2</name>
</geneLocation>
<sequence>MKNHPSAWRSAITAALLCGACLPARAQDSRDLHFTQPPAASLNMYGVPGGIDMPSAEMLPDGQTAFSYSYTSGISRYNLTFQAFSWLSATFRYSGIKDLDLYGFDTYYDRSFDLRLRLLKEGHYTPQITLGLQDFAGTGLNASEYIVAGKSFATPGFGPNNEGRLHVSAGLGWGRLGSFGAITSTGDRPSYDSNSRGGKLSTDQWFRGDVAPFAGLEWDSGANWSVKAEYSSDRYETETEASDVFERKSAFNFGAEYQVSDQLRVGAYYLYGSIVGVNAQLQLNPRHAITPIAVAAPDPVPPRRQWADASDWDPSWVQSEAVHDEIYTDLKAALAKDGLILESVTLHLRSAELRYRNTRHQAETLAVGRVARALARYLPATVEEFHIVPMVDGMAGSAFNIDRSTLENTEYLPDATDALWAKARITDAPALAAQARRNEDLYPKFSWSLTPYTKPGYFDPSKPFRLDVGAQLGASWQFAQGWTLAGTLRQRAWGNIKDGRGSDSVLPHVRTDQTEYAKYDSTVQNLYLQHNWKLAPDLYARASAGLFEQMYGGVSGEVLWKQADNPLGLGVELNYAKQRDYDQLLGFRDYDVVTGHVSAYYRFDDYLLEVDAGRYLAGDYGATLSIDRIFDNGWSVGGFVTVTDVSSDDFGEGSFDKGIRFSIPIDWLTGDANRSNYGLTIRPVQRDGGQRLDVPGRLYNSVRGKDATSLTQQKAGFWQ</sequence>
<feature type="chain" id="PRO_5046449143" evidence="1">
    <location>
        <begin position="27"/>
        <end position="719"/>
    </location>
</feature>
<reference evidence="2 3" key="1">
    <citation type="submission" date="2023-09" db="EMBL/GenBank/DDBJ databases">
        <title>Thioclava shenzhenensis sp. nov., a multidrug resistant bacteria-antagonizing species isolated from coastal seawater.</title>
        <authorList>
            <person name="Long M."/>
        </authorList>
    </citation>
    <scope>NUCLEOTIDE SEQUENCE [LARGE SCALE GENOMIC DNA]</scope>
    <source>
        <strain evidence="2 3">FTW29</strain>
        <plasmid evidence="2 3">unnamed2</plasmid>
    </source>
</reference>
<keyword evidence="2" id="KW-0614">Plasmid</keyword>
<evidence type="ECO:0000256" key="1">
    <source>
        <dbReference type="SAM" id="SignalP"/>
    </source>
</evidence>
<evidence type="ECO:0000313" key="3">
    <source>
        <dbReference type="Proteomes" id="UP001623290"/>
    </source>
</evidence>
<evidence type="ECO:0000313" key="2">
    <source>
        <dbReference type="EMBL" id="WRY35859.1"/>
    </source>
</evidence>
<dbReference type="InterPro" id="IPR010344">
    <property type="entry name" value="YbjH"/>
</dbReference>
<keyword evidence="3" id="KW-1185">Reference proteome</keyword>